<dbReference type="InterPro" id="IPR049492">
    <property type="entry name" value="BD-FAE-like_dom"/>
</dbReference>
<evidence type="ECO:0000259" key="3">
    <source>
        <dbReference type="Pfam" id="PF20434"/>
    </source>
</evidence>
<dbReference type="PROSITE" id="PS51257">
    <property type="entry name" value="PROKAR_LIPOPROTEIN"/>
    <property type="match status" value="1"/>
</dbReference>
<proteinExistence type="predicted"/>
<evidence type="ECO:0000256" key="1">
    <source>
        <dbReference type="ARBA" id="ARBA00022801"/>
    </source>
</evidence>
<feature type="chain" id="PRO_5040877403" evidence="2">
    <location>
        <begin position="26"/>
        <end position="307"/>
    </location>
</feature>
<sequence>MLIRTLLLAAALLLAACGDSEPSSAPAPGTELMGWEELTSRPLPRPDRTVRYADHEAGIADLWLPEGEGPHPAVLMIHGGCWQKAIADRTLMNYAADDLRRRGLAVFNIEYRGVDEEGGGYLGTYEDVAAAEAHLFEEAETLGIDPSRVAGFGHSAGGHLVAWLSARHNLDGENPLGSDTASAMRTALVSGGLADLEASKPVTLTTCLADVMDKVTGRPTPERPNPLADTSPVLFQPAGPEQISVHAANDRIAPPLLGRGYTDRVIEGGGPARYIEVPGGHVELIAPGTEAWEAQAELLMEAVGLYE</sequence>
<feature type="signal peptide" evidence="2">
    <location>
        <begin position="1"/>
        <end position="25"/>
    </location>
</feature>
<feature type="domain" description="BD-FAE-like" evidence="3">
    <location>
        <begin position="61"/>
        <end position="254"/>
    </location>
</feature>
<dbReference type="Pfam" id="PF20434">
    <property type="entry name" value="BD-FAE"/>
    <property type="match status" value="1"/>
</dbReference>
<evidence type="ECO:0000313" key="4">
    <source>
        <dbReference type="EMBL" id="MCQ8184313.1"/>
    </source>
</evidence>
<dbReference type="Gene3D" id="3.40.50.1820">
    <property type="entry name" value="alpha/beta hydrolase"/>
    <property type="match status" value="1"/>
</dbReference>
<dbReference type="AlphaFoldDB" id="A0A9X2L760"/>
<name>A0A9X2L760_9PROT</name>
<dbReference type="PANTHER" id="PTHR48081">
    <property type="entry name" value="AB HYDROLASE SUPERFAMILY PROTEIN C4A8.06C"/>
    <property type="match status" value="1"/>
</dbReference>
<dbReference type="Proteomes" id="UP001142610">
    <property type="component" value="Unassembled WGS sequence"/>
</dbReference>
<dbReference type="SUPFAM" id="SSF53474">
    <property type="entry name" value="alpha/beta-Hydrolases"/>
    <property type="match status" value="1"/>
</dbReference>
<dbReference type="EMBL" id="JANIBC010000001">
    <property type="protein sequence ID" value="MCQ8184313.1"/>
    <property type="molecule type" value="Genomic_DNA"/>
</dbReference>
<reference evidence="4" key="1">
    <citation type="submission" date="2022-07" db="EMBL/GenBank/DDBJ databases">
        <title>Parvularcula maris sp. nov., an algicidal bacterium isolated from seawater.</title>
        <authorList>
            <person name="Li F."/>
        </authorList>
    </citation>
    <scope>NUCLEOTIDE SEQUENCE</scope>
    <source>
        <strain evidence="4">BGMRC 0090</strain>
    </source>
</reference>
<keyword evidence="1 4" id="KW-0378">Hydrolase</keyword>
<organism evidence="4 5">
    <name type="scientific">Parvularcula maris</name>
    <dbReference type="NCBI Taxonomy" id="2965077"/>
    <lineage>
        <taxon>Bacteria</taxon>
        <taxon>Pseudomonadati</taxon>
        <taxon>Pseudomonadota</taxon>
        <taxon>Alphaproteobacteria</taxon>
        <taxon>Parvularculales</taxon>
        <taxon>Parvularculaceae</taxon>
        <taxon>Parvularcula</taxon>
    </lineage>
</organism>
<protein>
    <submittedName>
        <fullName evidence="4">Alpha/beta hydrolase</fullName>
    </submittedName>
</protein>
<dbReference type="InterPro" id="IPR029058">
    <property type="entry name" value="AB_hydrolase_fold"/>
</dbReference>
<dbReference type="RefSeq" id="WP_256618118.1">
    <property type="nucleotide sequence ID" value="NZ_JANIBC010000001.1"/>
</dbReference>
<keyword evidence="2" id="KW-0732">Signal</keyword>
<comment type="caution">
    <text evidence="4">The sequence shown here is derived from an EMBL/GenBank/DDBJ whole genome shotgun (WGS) entry which is preliminary data.</text>
</comment>
<accession>A0A9X2L760</accession>
<dbReference type="GO" id="GO:0016787">
    <property type="term" value="F:hydrolase activity"/>
    <property type="evidence" value="ECO:0007669"/>
    <property type="project" value="UniProtKB-KW"/>
</dbReference>
<keyword evidence="5" id="KW-1185">Reference proteome</keyword>
<evidence type="ECO:0000256" key="2">
    <source>
        <dbReference type="SAM" id="SignalP"/>
    </source>
</evidence>
<dbReference type="InterPro" id="IPR050300">
    <property type="entry name" value="GDXG_lipolytic_enzyme"/>
</dbReference>
<gene>
    <name evidence="4" type="ORF">NOG11_02835</name>
</gene>
<evidence type="ECO:0000313" key="5">
    <source>
        <dbReference type="Proteomes" id="UP001142610"/>
    </source>
</evidence>